<dbReference type="Proteomes" id="UP001049176">
    <property type="component" value="Chromosome 11"/>
</dbReference>
<reference evidence="1" key="1">
    <citation type="journal article" date="2021" name="Genome Biol. Evol.">
        <title>The assembled and annotated genome of the fairy-ring fungus Marasmius oreades.</title>
        <authorList>
            <person name="Hiltunen M."/>
            <person name="Ament-Velasquez S.L."/>
            <person name="Johannesson H."/>
        </authorList>
    </citation>
    <scope>NUCLEOTIDE SEQUENCE</scope>
    <source>
        <strain evidence="1">03SP1</strain>
    </source>
</reference>
<comment type="caution">
    <text evidence="1">The sequence shown here is derived from an EMBL/GenBank/DDBJ whole genome shotgun (WGS) entry which is preliminary data.</text>
</comment>
<dbReference type="KEGG" id="more:E1B28_002952"/>
<evidence type="ECO:0000313" key="1">
    <source>
        <dbReference type="EMBL" id="KAG7085389.1"/>
    </source>
</evidence>
<accession>A0A9P7RKA1</accession>
<name>A0A9P7RKA1_9AGAR</name>
<sequence>MTVHLLFHGRDKSASFLFAFDLSPLRLLPIKAAQLLQHLRHWYRRLLELKLSIRLAPFGLVALIKQALEARSIKIRAFYVTIDIKCRWNNMDQPLFQKCQWNGRSLEEL</sequence>
<keyword evidence="2" id="KW-1185">Reference proteome</keyword>
<dbReference type="RefSeq" id="XP_043001860.1">
    <property type="nucleotide sequence ID" value="XM_043159906.1"/>
</dbReference>
<dbReference type="GeneID" id="66072028"/>
<dbReference type="AlphaFoldDB" id="A0A9P7RKA1"/>
<gene>
    <name evidence="1" type="ORF">E1B28_002952</name>
</gene>
<proteinExistence type="predicted"/>
<protein>
    <submittedName>
        <fullName evidence="1">Uncharacterized protein</fullName>
    </submittedName>
</protein>
<organism evidence="1 2">
    <name type="scientific">Marasmius oreades</name>
    <name type="common">fairy-ring Marasmius</name>
    <dbReference type="NCBI Taxonomy" id="181124"/>
    <lineage>
        <taxon>Eukaryota</taxon>
        <taxon>Fungi</taxon>
        <taxon>Dikarya</taxon>
        <taxon>Basidiomycota</taxon>
        <taxon>Agaricomycotina</taxon>
        <taxon>Agaricomycetes</taxon>
        <taxon>Agaricomycetidae</taxon>
        <taxon>Agaricales</taxon>
        <taxon>Marasmiineae</taxon>
        <taxon>Marasmiaceae</taxon>
        <taxon>Marasmius</taxon>
    </lineage>
</organism>
<evidence type="ECO:0000313" key="2">
    <source>
        <dbReference type="Proteomes" id="UP001049176"/>
    </source>
</evidence>
<dbReference type="EMBL" id="CM032191">
    <property type="protein sequence ID" value="KAG7085389.1"/>
    <property type="molecule type" value="Genomic_DNA"/>
</dbReference>